<dbReference type="AlphaFoldDB" id="A0A4Y2AC63"/>
<evidence type="ECO:0000313" key="2">
    <source>
        <dbReference type="Proteomes" id="UP000499080"/>
    </source>
</evidence>
<sequence>MEENKKLMTKKKKNLILMEESEDQYFESFQQETEAEEVEEVIYLESLMVDFSTNMLVLIDNFGSARMIPHYSYVYRTQEVDSGEYDMTAL</sequence>
<accession>A0A4Y2AC63</accession>
<gene>
    <name evidence="1" type="ORF">AVEN_12586_1</name>
</gene>
<organism evidence="1 2">
    <name type="scientific">Araneus ventricosus</name>
    <name type="common">Orbweaver spider</name>
    <name type="synonym">Epeira ventricosa</name>
    <dbReference type="NCBI Taxonomy" id="182803"/>
    <lineage>
        <taxon>Eukaryota</taxon>
        <taxon>Metazoa</taxon>
        <taxon>Ecdysozoa</taxon>
        <taxon>Arthropoda</taxon>
        <taxon>Chelicerata</taxon>
        <taxon>Arachnida</taxon>
        <taxon>Araneae</taxon>
        <taxon>Araneomorphae</taxon>
        <taxon>Entelegynae</taxon>
        <taxon>Araneoidea</taxon>
        <taxon>Araneidae</taxon>
        <taxon>Araneus</taxon>
    </lineage>
</organism>
<dbReference type="OrthoDB" id="6758798at2759"/>
<keyword evidence="2" id="KW-1185">Reference proteome</keyword>
<reference evidence="1 2" key="1">
    <citation type="journal article" date="2019" name="Sci. Rep.">
        <title>Orb-weaving spider Araneus ventricosus genome elucidates the spidroin gene catalogue.</title>
        <authorList>
            <person name="Kono N."/>
            <person name="Nakamura H."/>
            <person name="Ohtoshi R."/>
            <person name="Moran D.A.P."/>
            <person name="Shinohara A."/>
            <person name="Yoshida Y."/>
            <person name="Fujiwara M."/>
            <person name="Mori M."/>
            <person name="Tomita M."/>
            <person name="Arakawa K."/>
        </authorList>
    </citation>
    <scope>NUCLEOTIDE SEQUENCE [LARGE SCALE GENOMIC DNA]</scope>
</reference>
<dbReference type="Proteomes" id="UP000499080">
    <property type="component" value="Unassembled WGS sequence"/>
</dbReference>
<dbReference type="EMBL" id="BGPR01000011">
    <property type="protein sequence ID" value="GBL76909.1"/>
    <property type="molecule type" value="Genomic_DNA"/>
</dbReference>
<protein>
    <submittedName>
        <fullName evidence="1">Uncharacterized protein</fullName>
    </submittedName>
</protein>
<proteinExistence type="predicted"/>
<name>A0A4Y2AC63_ARAVE</name>
<evidence type="ECO:0000313" key="1">
    <source>
        <dbReference type="EMBL" id="GBL76909.1"/>
    </source>
</evidence>
<comment type="caution">
    <text evidence="1">The sequence shown here is derived from an EMBL/GenBank/DDBJ whole genome shotgun (WGS) entry which is preliminary data.</text>
</comment>